<feature type="compositionally biased region" description="Basic residues" evidence="1">
    <location>
        <begin position="195"/>
        <end position="207"/>
    </location>
</feature>
<feature type="compositionally biased region" description="Basic residues" evidence="1">
    <location>
        <begin position="236"/>
        <end position="248"/>
    </location>
</feature>
<dbReference type="Proteomes" id="UP000800036">
    <property type="component" value="Unassembled WGS sequence"/>
</dbReference>
<feature type="compositionally biased region" description="Low complexity" evidence="1">
    <location>
        <begin position="175"/>
        <end position="190"/>
    </location>
</feature>
<feature type="compositionally biased region" description="Polar residues" evidence="1">
    <location>
        <begin position="108"/>
        <end position="117"/>
    </location>
</feature>
<dbReference type="EMBL" id="ML976657">
    <property type="protein sequence ID" value="KAF1979721.1"/>
    <property type="molecule type" value="Genomic_DNA"/>
</dbReference>
<feature type="region of interest" description="Disordered" evidence="1">
    <location>
        <begin position="175"/>
        <end position="252"/>
    </location>
</feature>
<reference evidence="2" key="1">
    <citation type="journal article" date="2020" name="Stud. Mycol.">
        <title>101 Dothideomycetes genomes: a test case for predicting lifestyles and emergence of pathogens.</title>
        <authorList>
            <person name="Haridas S."/>
            <person name="Albert R."/>
            <person name="Binder M."/>
            <person name="Bloem J."/>
            <person name="Labutti K."/>
            <person name="Salamov A."/>
            <person name="Andreopoulos B."/>
            <person name="Baker S."/>
            <person name="Barry K."/>
            <person name="Bills G."/>
            <person name="Bluhm B."/>
            <person name="Cannon C."/>
            <person name="Castanera R."/>
            <person name="Culley D."/>
            <person name="Daum C."/>
            <person name="Ezra D."/>
            <person name="Gonzalez J."/>
            <person name="Henrissat B."/>
            <person name="Kuo A."/>
            <person name="Liang C."/>
            <person name="Lipzen A."/>
            <person name="Lutzoni F."/>
            <person name="Magnuson J."/>
            <person name="Mondo S."/>
            <person name="Nolan M."/>
            <person name="Ohm R."/>
            <person name="Pangilinan J."/>
            <person name="Park H.-J."/>
            <person name="Ramirez L."/>
            <person name="Alfaro M."/>
            <person name="Sun H."/>
            <person name="Tritt A."/>
            <person name="Yoshinaga Y."/>
            <person name="Zwiers L.-H."/>
            <person name="Turgeon B."/>
            <person name="Goodwin S."/>
            <person name="Spatafora J."/>
            <person name="Crous P."/>
            <person name="Grigoriev I."/>
        </authorList>
    </citation>
    <scope>NUCLEOTIDE SEQUENCE</scope>
    <source>
        <strain evidence="2">CBS 107.79</strain>
    </source>
</reference>
<protein>
    <submittedName>
        <fullName evidence="2">Uncharacterized protein</fullName>
    </submittedName>
</protein>
<proteinExistence type="predicted"/>
<dbReference type="AlphaFoldDB" id="A0A6A5VR51"/>
<accession>A0A6A5VR51</accession>
<gene>
    <name evidence="2" type="ORF">BU23DRAFT_563113</name>
</gene>
<name>A0A6A5VR51_9PLEO</name>
<feature type="compositionally biased region" description="Basic residues" evidence="1">
    <location>
        <begin position="139"/>
        <end position="153"/>
    </location>
</feature>
<evidence type="ECO:0000256" key="1">
    <source>
        <dbReference type="SAM" id="MobiDB-lite"/>
    </source>
</evidence>
<keyword evidence="3" id="KW-1185">Reference proteome</keyword>
<dbReference type="OrthoDB" id="3783969at2759"/>
<organism evidence="2 3">
    <name type="scientific">Bimuria novae-zelandiae CBS 107.79</name>
    <dbReference type="NCBI Taxonomy" id="1447943"/>
    <lineage>
        <taxon>Eukaryota</taxon>
        <taxon>Fungi</taxon>
        <taxon>Dikarya</taxon>
        <taxon>Ascomycota</taxon>
        <taxon>Pezizomycotina</taxon>
        <taxon>Dothideomycetes</taxon>
        <taxon>Pleosporomycetidae</taxon>
        <taxon>Pleosporales</taxon>
        <taxon>Massarineae</taxon>
        <taxon>Didymosphaeriaceae</taxon>
        <taxon>Bimuria</taxon>
    </lineage>
</organism>
<feature type="region of interest" description="Disordered" evidence="1">
    <location>
        <begin position="97"/>
        <end position="153"/>
    </location>
</feature>
<evidence type="ECO:0000313" key="2">
    <source>
        <dbReference type="EMBL" id="KAF1979721.1"/>
    </source>
</evidence>
<evidence type="ECO:0000313" key="3">
    <source>
        <dbReference type="Proteomes" id="UP000800036"/>
    </source>
</evidence>
<sequence>MCHALLHTCRHCTWLLTITYPRCSHAKAYAIDPPACPYRMKRRYKSAGLCAACKSNASPWPSGAHQEHRKGSLSVTPCEVLVKFRDTEIGRVEEADRARTPPAGTRGSVISNRSGMGSRNEERRNGSVDEEMEIGTVTRKTRTRAKKRGARKTHTLASFIEEDSDGDVYIDNASPSTSLSSASSFTSSSSDVPPRKPKSSTRAKPLPKPRGQAQTRKRRRSPGVLERIQNADRSKVPVKKGRRGRPPKQKMIWPDRIDAVAFDQVAQERSTGKTKSRPGRPVVVTPDVQVRAFSPVYLEQSVVESSRAAQKHRPSYHSIGAPFVLETAKKPTRSDAGPASVIDEGDDLARIIAREASRRDKKWR</sequence>